<keyword evidence="1" id="KW-0880">Kelch repeat</keyword>
<dbReference type="SMART" id="SM00325">
    <property type="entry name" value="RhoGEF"/>
    <property type="match status" value="1"/>
</dbReference>
<dbReference type="OrthoDB" id="10251809at2759"/>
<dbReference type="Pfam" id="PF00621">
    <property type="entry name" value="RhoGEF"/>
    <property type="match status" value="1"/>
</dbReference>
<dbReference type="Gene3D" id="1.20.900.10">
    <property type="entry name" value="Dbl homology (DH) domain"/>
    <property type="match status" value="1"/>
</dbReference>
<dbReference type="PANTHER" id="PTHR46093">
    <property type="entry name" value="ACYL-COA-BINDING DOMAIN-CONTAINING PROTEIN 5"/>
    <property type="match status" value="1"/>
</dbReference>
<dbReference type="RefSeq" id="XP_068357375.1">
    <property type="nucleotide sequence ID" value="XM_068506079.1"/>
</dbReference>
<dbReference type="InterPro" id="IPR000219">
    <property type="entry name" value="DH_dom"/>
</dbReference>
<feature type="domain" description="DH" evidence="3">
    <location>
        <begin position="193"/>
        <end position="372"/>
    </location>
</feature>
<gene>
    <name evidence="4" type="ORF">TRFO_28281</name>
</gene>
<proteinExistence type="predicted"/>
<dbReference type="Gene3D" id="2.120.10.80">
    <property type="entry name" value="Kelch-type beta propeller"/>
    <property type="match status" value="2"/>
</dbReference>
<dbReference type="SUPFAM" id="SSF48065">
    <property type="entry name" value="DBL homology domain (DH-domain)"/>
    <property type="match status" value="1"/>
</dbReference>
<evidence type="ECO:0000259" key="3">
    <source>
        <dbReference type="PROSITE" id="PS50010"/>
    </source>
</evidence>
<protein>
    <recommendedName>
        <fullName evidence="3">DH domain-containing protein</fullName>
    </recommendedName>
</protein>
<evidence type="ECO:0000256" key="2">
    <source>
        <dbReference type="ARBA" id="ARBA00022737"/>
    </source>
</evidence>
<dbReference type="InterPro" id="IPR015915">
    <property type="entry name" value="Kelch-typ_b-propeller"/>
</dbReference>
<dbReference type="CDD" id="cd00160">
    <property type="entry name" value="RhoGEF"/>
    <property type="match status" value="1"/>
</dbReference>
<evidence type="ECO:0000256" key="1">
    <source>
        <dbReference type="ARBA" id="ARBA00022441"/>
    </source>
</evidence>
<dbReference type="EMBL" id="MLAK01000800">
    <property type="protein sequence ID" value="OHT04239.1"/>
    <property type="molecule type" value="Genomic_DNA"/>
</dbReference>
<dbReference type="InterPro" id="IPR006652">
    <property type="entry name" value="Kelch_1"/>
</dbReference>
<organism evidence="4 5">
    <name type="scientific">Tritrichomonas foetus</name>
    <dbReference type="NCBI Taxonomy" id="1144522"/>
    <lineage>
        <taxon>Eukaryota</taxon>
        <taxon>Metamonada</taxon>
        <taxon>Parabasalia</taxon>
        <taxon>Tritrichomonadida</taxon>
        <taxon>Tritrichomonadidae</taxon>
        <taxon>Tritrichomonas</taxon>
    </lineage>
</organism>
<dbReference type="PANTHER" id="PTHR46093:SF18">
    <property type="entry name" value="FIBRONECTIN TYPE-III DOMAIN-CONTAINING PROTEIN"/>
    <property type="match status" value="1"/>
</dbReference>
<dbReference type="SMART" id="SM00612">
    <property type="entry name" value="Kelch"/>
    <property type="match status" value="2"/>
</dbReference>
<comment type="caution">
    <text evidence="4">The sequence shown here is derived from an EMBL/GenBank/DDBJ whole genome shotgun (WGS) entry which is preliminary data.</text>
</comment>
<dbReference type="Proteomes" id="UP000179807">
    <property type="component" value="Unassembled WGS sequence"/>
</dbReference>
<dbReference type="PROSITE" id="PS50010">
    <property type="entry name" value="DH_2"/>
    <property type="match status" value="1"/>
</dbReference>
<accession>A0A1J4JYK0</accession>
<dbReference type="GO" id="GO:0005085">
    <property type="term" value="F:guanyl-nucleotide exchange factor activity"/>
    <property type="evidence" value="ECO:0007669"/>
    <property type="project" value="InterPro"/>
</dbReference>
<dbReference type="VEuPathDB" id="TrichDB:TRFO_28281"/>
<evidence type="ECO:0000313" key="5">
    <source>
        <dbReference type="Proteomes" id="UP000179807"/>
    </source>
</evidence>
<name>A0A1J4JYK0_9EUKA</name>
<reference evidence="4" key="1">
    <citation type="submission" date="2016-10" db="EMBL/GenBank/DDBJ databases">
        <authorList>
            <person name="Benchimol M."/>
            <person name="Almeida L.G."/>
            <person name="Vasconcelos A.T."/>
            <person name="Perreira-Neves A."/>
            <person name="Rosa I.A."/>
            <person name="Tasca T."/>
            <person name="Bogo M.R."/>
            <person name="de Souza W."/>
        </authorList>
    </citation>
    <scope>NUCLEOTIDE SEQUENCE [LARGE SCALE GENOMIC DNA]</scope>
    <source>
        <strain evidence="4">K</strain>
    </source>
</reference>
<dbReference type="Pfam" id="PF24681">
    <property type="entry name" value="Kelch_KLHDC2_KLHL20_DRC7"/>
    <property type="match status" value="1"/>
</dbReference>
<dbReference type="AlphaFoldDB" id="A0A1J4JYK0"/>
<dbReference type="InterPro" id="IPR035899">
    <property type="entry name" value="DBL_dom_sf"/>
</dbReference>
<keyword evidence="2" id="KW-0677">Repeat</keyword>
<dbReference type="SUPFAM" id="SSF117281">
    <property type="entry name" value="Kelch motif"/>
    <property type="match status" value="1"/>
</dbReference>
<dbReference type="GeneID" id="94840783"/>
<evidence type="ECO:0000313" key="4">
    <source>
        <dbReference type="EMBL" id="OHT04239.1"/>
    </source>
</evidence>
<keyword evidence="5" id="KW-1185">Reference proteome</keyword>
<sequence>MERGYFVFAREDSDNLTYRLNDILKNNNTTQLINFLKSEGKINDNETLAISTPCFRETLSSDCFPIEKYPELILKVKPTKYNRPDFFICIISEEESKMTSYFAECQSQLQEKLPPWKFSLCSIDFVNQPNSNFYNFIKASFPYKISEGTELILKLDGNEVKFMAISSLLTQMKTKRMEIEFTLSDEGINDIKKRINPINELIKTEETYVQCINIIYNMYCITLKGKGINTLDSLKGTIETIFNFQMQFFSQLFSQGKNPYSAVVSNIFLDFSEFFKATNIYLSQYKNLISEISEWKKNPSNSNFLDTITHQIPGGEGKTIDDFIITPVQRFPRYPLILKEIIKVTPKHHPDSIFLQKAKQKLEELNYHNEAVMTIAQEQEKFLQIHARLFEKIDIFKPTRKLIQEILIQIITPGIVFNYAVNGKLYIFDDSLLITSDFSDKEKRELFLQIEEFQYWNSEPDVKSILIPVKTIEYPNGSSFTNKELVIQFSSEDEKTDAVQSIEDTRIKIIRKNDEYKHQFSFYEIPMKGRLPNIYNHDSVFINSNMYSFGGVNNNTYDKSISVYNIFHQTSTKKDSTISRSGHTMATDDNKIFMFGGTDGYKFYNDLYECDLQTLDWIKIDVSNPPEPRAGHSMIFYQSETDKKCKQLVVFGGYNKTKRFNDIAVYDFETNNWIIIEFKNAPSPRYFHSASINGNLMFIHGGKDETIYDDLAIFDVENVEWKNVVIPVDLPPRYGHRSLIQFGLIVFLGGSDGRNIVSPPVIIDTNDEKWELKMYSMTGNIPLSLFRFSLTSTDGSYALIYGGSEAEGKRGSHSVYVLAYPQFMNKMILTKKYDQKISITNLKPKSRSANSMRVERQKTPSYFMGGLGLRVKSFFMKSYYGQSNQDESSNNETTNGNDSPSIVINQDDGFVIIDKFDPYEFAQSIGFDLNHIIEFPKDVIIKKLKYLYEIQQEIKENTIKCNKMIQEIAINLKSLPEMILPMKIVDKETKKIYIVCISNHTSFSDMNALIQNTIGRTPRSITMNDYIFSQQIYLLLIKCASGNNKRHLVIHAF</sequence>